<feature type="region of interest" description="Disordered" evidence="1">
    <location>
        <begin position="1"/>
        <end position="25"/>
    </location>
</feature>
<evidence type="ECO:0008006" key="5">
    <source>
        <dbReference type="Google" id="ProtNLM"/>
    </source>
</evidence>
<feature type="compositionally biased region" description="Low complexity" evidence="1">
    <location>
        <begin position="73"/>
        <end position="82"/>
    </location>
</feature>
<protein>
    <recommendedName>
        <fullName evidence="5">DUF5666 domain-containing protein</fullName>
    </recommendedName>
</protein>
<evidence type="ECO:0000256" key="1">
    <source>
        <dbReference type="SAM" id="MobiDB-lite"/>
    </source>
</evidence>
<keyword evidence="2" id="KW-0472">Membrane</keyword>
<feature type="transmembrane region" description="Helical" evidence="2">
    <location>
        <begin position="40"/>
        <end position="61"/>
    </location>
</feature>
<keyword evidence="2" id="KW-1133">Transmembrane helix</keyword>
<evidence type="ECO:0000256" key="2">
    <source>
        <dbReference type="SAM" id="Phobius"/>
    </source>
</evidence>
<sequence>MNTTKKARHRNDPAETVLDGDPFEGDLSARLAKAPERGRLPGPTVLLVAGLVAVAGFIGGVQAHKTWGDRESASAGPASPGSDRNGRSQGGFPQGSGPGNGSSGGLTSGTVTEVADGVIRLKTSDGRTVRVRTGGDTEITVSEKGSLKDLKSGTSVVVRGETAEDGTVTASSVTEGSDTGGFGGMRPRNGN</sequence>
<evidence type="ECO:0000313" key="4">
    <source>
        <dbReference type="Proteomes" id="UP001500665"/>
    </source>
</evidence>
<dbReference type="Proteomes" id="UP001500665">
    <property type="component" value="Unassembled WGS sequence"/>
</dbReference>
<feature type="region of interest" description="Disordered" evidence="1">
    <location>
        <begin position="160"/>
        <end position="191"/>
    </location>
</feature>
<keyword evidence="2" id="KW-0812">Transmembrane</keyword>
<gene>
    <name evidence="3" type="ORF">GCM10009550_52350</name>
</gene>
<keyword evidence="4" id="KW-1185">Reference proteome</keyword>
<proteinExistence type="predicted"/>
<comment type="caution">
    <text evidence="3">The sequence shown here is derived from an EMBL/GenBank/DDBJ whole genome shotgun (WGS) entry which is preliminary data.</text>
</comment>
<feature type="compositionally biased region" description="Gly residues" evidence="1">
    <location>
        <begin position="88"/>
        <end position="107"/>
    </location>
</feature>
<feature type="compositionally biased region" description="Polar residues" evidence="1">
    <location>
        <begin position="168"/>
        <end position="177"/>
    </location>
</feature>
<feature type="region of interest" description="Disordered" evidence="1">
    <location>
        <begin position="68"/>
        <end position="110"/>
    </location>
</feature>
<dbReference type="EMBL" id="BAAAHH010000024">
    <property type="protein sequence ID" value="GAA0960752.1"/>
    <property type="molecule type" value="Genomic_DNA"/>
</dbReference>
<evidence type="ECO:0000313" key="3">
    <source>
        <dbReference type="EMBL" id="GAA0960752.1"/>
    </source>
</evidence>
<dbReference type="RefSeq" id="WP_344243610.1">
    <property type="nucleotide sequence ID" value="NZ_BAAAHH010000024.1"/>
</dbReference>
<name>A0ABP4C781_9ACTN</name>
<organism evidence="3 4">
    <name type="scientific">Actinocorallia libanotica</name>
    <dbReference type="NCBI Taxonomy" id="46162"/>
    <lineage>
        <taxon>Bacteria</taxon>
        <taxon>Bacillati</taxon>
        <taxon>Actinomycetota</taxon>
        <taxon>Actinomycetes</taxon>
        <taxon>Streptosporangiales</taxon>
        <taxon>Thermomonosporaceae</taxon>
        <taxon>Actinocorallia</taxon>
    </lineage>
</organism>
<accession>A0ABP4C781</accession>
<reference evidence="4" key="1">
    <citation type="journal article" date="2019" name="Int. J. Syst. Evol. Microbiol.">
        <title>The Global Catalogue of Microorganisms (GCM) 10K type strain sequencing project: providing services to taxonomists for standard genome sequencing and annotation.</title>
        <authorList>
            <consortium name="The Broad Institute Genomics Platform"/>
            <consortium name="The Broad Institute Genome Sequencing Center for Infectious Disease"/>
            <person name="Wu L."/>
            <person name="Ma J."/>
        </authorList>
    </citation>
    <scope>NUCLEOTIDE SEQUENCE [LARGE SCALE GENOMIC DNA]</scope>
    <source>
        <strain evidence="4">JCM 10696</strain>
    </source>
</reference>